<evidence type="ECO:0000313" key="11">
    <source>
        <dbReference type="Proteomes" id="UP000008871"/>
    </source>
</evidence>
<evidence type="ECO:0000259" key="9">
    <source>
        <dbReference type="PROSITE" id="PS50850"/>
    </source>
</evidence>
<dbReference type="GO" id="GO:1990961">
    <property type="term" value="P:xenobiotic detoxification by transmembrane export across the plasma membrane"/>
    <property type="evidence" value="ECO:0007669"/>
    <property type="project" value="InterPro"/>
</dbReference>
<feature type="transmembrane region" description="Helical" evidence="8">
    <location>
        <begin position="21"/>
        <end position="38"/>
    </location>
</feature>
<feature type="transmembrane region" description="Helical" evidence="8">
    <location>
        <begin position="114"/>
        <end position="135"/>
    </location>
</feature>
<feature type="transmembrane region" description="Helical" evidence="8">
    <location>
        <begin position="178"/>
        <end position="197"/>
    </location>
</feature>
<dbReference type="KEGG" id="abo:ABO_1403"/>
<evidence type="ECO:0000256" key="8">
    <source>
        <dbReference type="RuleBase" id="RU365088"/>
    </source>
</evidence>
<dbReference type="SUPFAM" id="SSF103473">
    <property type="entry name" value="MFS general substrate transporter"/>
    <property type="match status" value="1"/>
</dbReference>
<evidence type="ECO:0000256" key="2">
    <source>
        <dbReference type="ARBA" id="ARBA00006236"/>
    </source>
</evidence>
<evidence type="ECO:0000256" key="6">
    <source>
        <dbReference type="ARBA" id="ARBA00022989"/>
    </source>
</evidence>
<evidence type="ECO:0000313" key="10">
    <source>
        <dbReference type="EMBL" id="CAL16851.1"/>
    </source>
</evidence>
<dbReference type="STRING" id="393595.ABO_1403"/>
<evidence type="ECO:0000256" key="7">
    <source>
        <dbReference type="ARBA" id="ARBA00023136"/>
    </source>
</evidence>
<dbReference type="AlphaFoldDB" id="Q0VPP7"/>
<gene>
    <name evidence="10" type="ordered locus">ABO_1403</name>
</gene>
<comment type="subcellular location">
    <subcellularLocation>
        <location evidence="8">Cell inner membrane</location>
        <topology evidence="8">Multi-pass membrane protein</topology>
    </subcellularLocation>
    <subcellularLocation>
        <location evidence="1">Cell membrane</location>
        <topology evidence="1">Multi-pass membrane protein</topology>
    </subcellularLocation>
</comment>
<feature type="transmembrane region" description="Helical" evidence="8">
    <location>
        <begin position="382"/>
        <end position="403"/>
    </location>
</feature>
<dbReference type="PROSITE" id="PS00216">
    <property type="entry name" value="SUGAR_TRANSPORT_1"/>
    <property type="match status" value="1"/>
</dbReference>
<keyword evidence="7 8" id="KW-0472">Membrane</keyword>
<feature type="domain" description="Major facilitator superfamily (MFS) profile" evidence="9">
    <location>
        <begin position="23"/>
        <end position="405"/>
    </location>
</feature>
<evidence type="ECO:0000256" key="1">
    <source>
        <dbReference type="ARBA" id="ARBA00004651"/>
    </source>
</evidence>
<keyword evidence="4" id="KW-1003">Cell membrane</keyword>
<feature type="transmembrane region" description="Helical" evidence="8">
    <location>
        <begin position="229"/>
        <end position="252"/>
    </location>
</feature>
<dbReference type="GO" id="GO:0042910">
    <property type="term" value="F:xenobiotic transmembrane transporter activity"/>
    <property type="evidence" value="ECO:0007669"/>
    <property type="project" value="InterPro"/>
</dbReference>
<evidence type="ECO:0000256" key="5">
    <source>
        <dbReference type="ARBA" id="ARBA00022692"/>
    </source>
</evidence>
<comment type="similarity">
    <text evidence="2 8">Belongs to the major facilitator superfamily. Bcr/CmlA family.</text>
</comment>
<feature type="transmembrane region" description="Helical" evidence="8">
    <location>
        <begin position="325"/>
        <end position="347"/>
    </location>
</feature>
<dbReference type="InterPro" id="IPR004812">
    <property type="entry name" value="Efflux_drug-R_Bcr/CmlA"/>
</dbReference>
<dbReference type="CDD" id="cd17320">
    <property type="entry name" value="MFS_MdfA_MDR_like"/>
    <property type="match status" value="1"/>
</dbReference>
<dbReference type="Proteomes" id="UP000008871">
    <property type="component" value="Chromosome"/>
</dbReference>
<feature type="transmembrane region" description="Helical" evidence="8">
    <location>
        <begin position="295"/>
        <end position="319"/>
    </location>
</feature>
<proteinExistence type="inferred from homology"/>
<dbReference type="PANTHER" id="PTHR23502:SF132">
    <property type="entry name" value="POLYAMINE TRANSPORTER 2-RELATED"/>
    <property type="match status" value="1"/>
</dbReference>
<keyword evidence="5 8" id="KW-0812">Transmembrane</keyword>
<name>Q0VPP7_ALCBS</name>
<dbReference type="Gene3D" id="1.20.1720.10">
    <property type="entry name" value="Multidrug resistance protein D"/>
    <property type="match status" value="1"/>
</dbReference>
<keyword evidence="6 8" id="KW-1133">Transmembrane helix</keyword>
<keyword evidence="8" id="KW-0997">Cell inner membrane</keyword>
<dbReference type="InterPro" id="IPR005829">
    <property type="entry name" value="Sugar_transporter_CS"/>
</dbReference>
<feature type="transmembrane region" description="Helical" evidence="8">
    <location>
        <begin position="147"/>
        <end position="172"/>
    </location>
</feature>
<dbReference type="InterPro" id="IPR020846">
    <property type="entry name" value="MFS_dom"/>
</dbReference>
<evidence type="ECO:0000256" key="4">
    <source>
        <dbReference type="ARBA" id="ARBA00022475"/>
    </source>
</evidence>
<feature type="transmembrane region" description="Helical" evidence="8">
    <location>
        <begin position="264"/>
        <end position="283"/>
    </location>
</feature>
<keyword evidence="3 8" id="KW-0813">Transport</keyword>
<dbReference type="Pfam" id="PF07690">
    <property type="entry name" value="MFS_1"/>
    <property type="match status" value="1"/>
</dbReference>
<dbReference type="PROSITE" id="PS50850">
    <property type="entry name" value="MFS"/>
    <property type="match status" value="1"/>
</dbReference>
<reference evidence="10 11" key="1">
    <citation type="journal article" date="2006" name="Nat. Biotechnol.">
        <title>Genome sequence of the ubiquitous hydrocarbon-degrading marine bacterium Alcanivorax borkumensis.</title>
        <authorList>
            <person name="Schneiker S."/>
            <person name="Martins dos Santos V.A.P."/>
            <person name="Bartels D."/>
            <person name="Bekel T."/>
            <person name="Brecht M."/>
            <person name="Buhrmester J."/>
            <person name="Chernikova T.N."/>
            <person name="Denaro R."/>
            <person name="Ferrer M."/>
            <person name="Gertler C."/>
            <person name="Goesmann A."/>
            <person name="Golyshina O.V."/>
            <person name="Kaminski F."/>
            <person name="Khachane A.N."/>
            <person name="Lang S."/>
            <person name="Linke B."/>
            <person name="McHardy A.C."/>
            <person name="Meyer F."/>
            <person name="Nechitaylo T."/>
            <person name="Puehler A."/>
            <person name="Regenhardt D."/>
            <person name="Rupp O."/>
            <person name="Sabirova J.S."/>
            <person name="Selbitschka W."/>
            <person name="Yakimov M.M."/>
            <person name="Timmis K.N."/>
            <person name="Vorhoelter F.-J."/>
            <person name="Weidner S."/>
            <person name="Kaiser O."/>
            <person name="Golyshin P.N."/>
        </authorList>
    </citation>
    <scope>NUCLEOTIDE SEQUENCE [LARGE SCALE GENOMIC DNA]</scope>
    <source>
        <strain evidence="11">ATCC 700651 / DSM 11573 / NCIMB 13689 / SK2</strain>
    </source>
</reference>
<accession>Q0VPP7</accession>
<feature type="transmembrane region" description="Helical" evidence="8">
    <location>
        <begin position="89"/>
        <end position="108"/>
    </location>
</feature>
<protein>
    <recommendedName>
        <fullName evidence="8">Bcr/CflA family efflux transporter</fullName>
    </recommendedName>
</protein>
<evidence type="ECO:0000256" key="3">
    <source>
        <dbReference type="ARBA" id="ARBA00022448"/>
    </source>
</evidence>
<dbReference type="EMBL" id="AM286690">
    <property type="protein sequence ID" value="CAL16851.1"/>
    <property type="molecule type" value="Genomic_DNA"/>
</dbReference>
<dbReference type="NCBIfam" id="TIGR00710">
    <property type="entry name" value="efflux_Bcr_CflA"/>
    <property type="match status" value="1"/>
</dbReference>
<keyword evidence="11" id="KW-1185">Reference proteome</keyword>
<feature type="transmembrane region" description="Helical" evidence="8">
    <location>
        <begin position="58"/>
        <end position="77"/>
    </location>
</feature>
<feature type="transmembrane region" description="Helical" evidence="8">
    <location>
        <begin position="359"/>
        <end position="376"/>
    </location>
</feature>
<dbReference type="eggNOG" id="COG2814">
    <property type="taxonomic scope" value="Bacteria"/>
</dbReference>
<dbReference type="PANTHER" id="PTHR23502">
    <property type="entry name" value="MAJOR FACILITATOR SUPERFAMILY"/>
    <property type="match status" value="1"/>
</dbReference>
<dbReference type="GO" id="GO:0005886">
    <property type="term" value="C:plasma membrane"/>
    <property type="evidence" value="ECO:0007669"/>
    <property type="project" value="UniProtKB-SubCell"/>
</dbReference>
<dbReference type="HOGENOM" id="CLU_001265_47_1_6"/>
<dbReference type="InterPro" id="IPR036259">
    <property type="entry name" value="MFS_trans_sf"/>
</dbReference>
<organism evidence="10 11">
    <name type="scientific">Alcanivorax borkumensis (strain ATCC 700651 / DSM 11573 / NCIMB 13689 / SK2)</name>
    <dbReference type="NCBI Taxonomy" id="393595"/>
    <lineage>
        <taxon>Bacteria</taxon>
        <taxon>Pseudomonadati</taxon>
        <taxon>Pseudomonadota</taxon>
        <taxon>Gammaproteobacteria</taxon>
        <taxon>Oceanospirillales</taxon>
        <taxon>Alcanivoracaceae</taxon>
        <taxon>Alcanivorax</taxon>
    </lineage>
</organism>
<sequence length="405" mass="43328">MTHRRTSKLYQDVPMQTLSPGRLAFLLASLVALGPLAIDTYLPALLAMSGHFAVEIHAVEVSVSVYVLGVAAGQWLGGPLSDQFGRKPVAYVGLCLFILGCLSIPLSSSIDMLYVLRFLQALGGGATVVIAAASVRDHFTGKEAAKVMTTIGLVMLMAPLLAPALGALLLKLFGWQSIFYMLALYGLMLFGIVRFMLPSVAVKPSGEPLRQRMFLAYGRVLRNRPAMGFILANGLAFAALFTFITDAAFLYMEYFRISPEAFPLYFGANVVTMLGMNRLNVLLLRRYTSASIMRVALALQMTACVTLLVLTLAGLLTLWLVVPLIMVAAGMVALIMPNGIASFLDLFDHDSGAATGLNGALQFLLAGLIGIVLGILHDGSTLPMTALMATSSVAAWAAFSLVARR</sequence>
<dbReference type="InterPro" id="IPR011701">
    <property type="entry name" value="MFS"/>
</dbReference>